<evidence type="ECO:0000313" key="1">
    <source>
        <dbReference type="EMBL" id="JAG28160.1"/>
    </source>
</evidence>
<sequence>MGKCSMVDRIYRSLLLSKYFTKGWGSPKDIKRLLEFRKDVSDRNKCVHLVPDWYPVEITKDQVSRGVRYVEGKFHSPFDLYLPELLPHEVKSAHFQMILPVEWKNENYKPICIHMAGTGDHLLPTSEHLLMHP</sequence>
<gene>
    <name evidence="1" type="ORF">CM83_40624</name>
</gene>
<dbReference type="InterPro" id="IPR019149">
    <property type="entry name" value="ABHD18"/>
</dbReference>
<proteinExistence type="predicted"/>
<dbReference type="PANTHER" id="PTHR13617">
    <property type="entry name" value="PROTEIN ABHD18"/>
    <property type="match status" value="1"/>
</dbReference>
<name>A0A0A9YFA7_LYGHE</name>
<dbReference type="AlphaFoldDB" id="A0A0A9YFA7"/>
<reference evidence="1" key="1">
    <citation type="journal article" date="2014" name="PLoS ONE">
        <title>Transcriptome-Based Identification of ABC Transporters in the Western Tarnished Plant Bug Lygus hesperus.</title>
        <authorList>
            <person name="Hull J.J."/>
            <person name="Chaney K."/>
            <person name="Geib S.M."/>
            <person name="Fabrick J.A."/>
            <person name="Brent C.S."/>
            <person name="Walsh D."/>
            <person name="Lavine L.C."/>
        </authorList>
    </citation>
    <scope>NUCLEOTIDE SEQUENCE</scope>
</reference>
<reference evidence="1" key="2">
    <citation type="submission" date="2014-07" db="EMBL/GenBank/DDBJ databases">
        <authorList>
            <person name="Hull J."/>
        </authorList>
    </citation>
    <scope>NUCLEOTIDE SEQUENCE</scope>
</reference>
<dbReference type="Pfam" id="PF09752">
    <property type="entry name" value="ABHD18"/>
    <property type="match status" value="1"/>
</dbReference>
<dbReference type="PANTHER" id="PTHR13617:SF14">
    <property type="entry name" value="PROTEIN ABHD18"/>
    <property type="match status" value="1"/>
</dbReference>
<organism evidence="1">
    <name type="scientific">Lygus hesperus</name>
    <name type="common">Western plant bug</name>
    <dbReference type="NCBI Taxonomy" id="30085"/>
    <lineage>
        <taxon>Eukaryota</taxon>
        <taxon>Metazoa</taxon>
        <taxon>Ecdysozoa</taxon>
        <taxon>Arthropoda</taxon>
        <taxon>Hexapoda</taxon>
        <taxon>Insecta</taxon>
        <taxon>Pterygota</taxon>
        <taxon>Neoptera</taxon>
        <taxon>Paraneoptera</taxon>
        <taxon>Hemiptera</taxon>
        <taxon>Heteroptera</taxon>
        <taxon>Panheteroptera</taxon>
        <taxon>Cimicomorpha</taxon>
        <taxon>Miridae</taxon>
        <taxon>Mirini</taxon>
        <taxon>Lygus</taxon>
    </lineage>
</organism>
<protein>
    <submittedName>
        <fullName evidence="1">Uncharacterized protein C4orf29</fullName>
    </submittedName>
</protein>
<accession>A0A0A9YFA7</accession>
<dbReference type="EMBL" id="GBHO01015444">
    <property type="protein sequence ID" value="JAG28160.1"/>
    <property type="molecule type" value="Transcribed_RNA"/>
</dbReference>